<keyword evidence="4" id="KW-0804">Transcription</keyword>
<feature type="compositionally biased region" description="Polar residues" evidence="6">
    <location>
        <begin position="412"/>
        <end position="421"/>
    </location>
</feature>
<keyword evidence="9" id="KW-1185">Reference proteome</keyword>
<accession>A0A835FAJ3</accession>
<sequence length="676" mass="76261">MSDRDKSFLSVIIGGYVAVPKKFANNIKGQIPEFVKLEVPDGKSYDIQMVKEHNELVFRSGWEKFASAYELEQCDMLVFRYSGNSRFGVQIFDQSGCEKEFSCVVMNSSPSVEGSCGHRMSISSQNTICKVCASHHYWHQMDKRCFFMVMLDEDFKNGLIIPKKFAENVGGQISERIKIKVPDGETYDIDVAKKHNEVLLQSGWALFASAYELEQGDALVFGYCGDSHFQVQIFSPSTCEKELSCFPIYVPCVQESITSHDTHLQSPGTERMNKGCTICKGCIANHYWHHMGDKDRCFIKVMMSNFKEKLTMPKEFVANVGGQIPEEVQLQVPNGKTYNVKIARENNALVMGSGWANFAGIYDLKLGDFLVFTYNGKSHFKVCIFDPSNCEKYFSCVVMDNTYEQDRIISNDNHMQSPTSKRSVEHCHASSSHVRNTSKKSPIESPSQKSAEDVNTKEPFNSVVFQKSWLVFPMGCNMTSEQKTKIDSLEKSIKPQVPLYITAMDMTSVSVGYLAISKDYVNKHLLDKNATITVSHLNGSKTWPITLAISTVGWYALSTGWLDFIDHDGLREGDICVFEPSKSEGRVTLIFHPLEICDKKAHHHASTTSKKSCGRIPSKRSRRRRCQLLAQGGRGARTRTTNPGLPRRLPEQEGRCLNCLSANHLLWQCRLPTCCF</sequence>
<name>A0A835FAJ3_9POAL</name>
<feature type="domain" description="TF-B3" evidence="7">
    <location>
        <begin position="295"/>
        <end position="388"/>
    </location>
</feature>
<dbReference type="SUPFAM" id="SSF101936">
    <property type="entry name" value="DNA-binding pseudobarrel domain"/>
    <property type="match status" value="4"/>
</dbReference>
<dbReference type="PANTHER" id="PTHR31920:SF143">
    <property type="entry name" value="B3 DOMAIN-CONTAINING PROTEIN LOC_OS12G40080"/>
    <property type="match status" value="1"/>
</dbReference>
<dbReference type="SMART" id="SM01019">
    <property type="entry name" value="B3"/>
    <property type="match status" value="4"/>
</dbReference>
<evidence type="ECO:0000256" key="4">
    <source>
        <dbReference type="ARBA" id="ARBA00023163"/>
    </source>
</evidence>
<dbReference type="OrthoDB" id="682109at2759"/>
<dbReference type="PANTHER" id="PTHR31920">
    <property type="entry name" value="B3 DOMAIN-CONTAINING"/>
    <property type="match status" value="1"/>
</dbReference>
<dbReference type="GO" id="GO:0003677">
    <property type="term" value="F:DNA binding"/>
    <property type="evidence" value="ECO:0007669"/>
    <property type="project" value="UniProtKB-KW"/>
</dbReference>
<keyword evidence="2" id="KW-0805">Transcription regulation</keyword>
<proteinExistence type="predicted"/>
<dbReference type="InterPro" id="IPR015300">
    <property type="entry name" value="DNA-bd_pseudobarrel_sf"/>
</dbReference>
<dbReference type="GO" id="GO:0005634">
    <property type="term" value="C:nucleus"/>
    <property type="evidence" value="ECO:0007669"/>
    <property type="project" value="UniProtKB-SubCell"/>
</dbReference>
<feature type="region of interest" description="Disordered" evidence="6">
    <location>
        <begin position="412"/>
        <end position="455"/>
    </location>
</feature>
<evidence type="ECO:0000256" key="2">
    <source>
        <dbReference type="ARBA" id="ARBA00023015"/>
    </source>
</evidence>
<keyword evidence="3" id="KW-0238">DNA-binding</keyword>
<comment type="subcellular location">
    <subcellularLocation>
        <location evidence="1">Nucleus</location>
    </subcellularLocation>
</comment>
<dbReference type="CDD" id="cd10017">
    <property type="entry name" value="B3_DNA"/>
    <property type="match status" value="4"/>
</dbReference>
<evidence type="ECO:0000313" key="8">
    <source>
        <dbReference type="EMBL" id="KAF8733312.1"/>
    </source>
</evidence>
<dbReference type="Gene3D" id="2.40.330.10">
    <property type="entry name" value="DNA-binding pseudobarrel domain"/>
    <property type="match status" value="4"/>
</dbReference>
<dbReference type="AlphaFoldDB" id="A0A835FAJ3"/>
<dbReference type="InterPro" id="IPR050655">
    <property type="entry name" value="Plant_B3_domain"/>
</dbReference>
<dbReference type="Pfam" id="PF02362">
    <property type="entry name" value="B3"/>
    <property type="match status" value="4"/>
</dbReference>
<evidence type="ECO:0000313" key="9">
    <source>
        <dbReference type="Proteomes" id="UP000636709"/>
    </source>
</evidence>
<evidence type="ECO:0000259" key="7">
    <source>
        <dbReference type="PROSITE" id="PS50863"/>
    </source>
</evidence>
<gene>
    <name evidence="8" type="ORF">HU200_014916</name>
</gene>
<evidence type="ECO:0000256" key="6">
    <source>
        <dbReference type="SAM" id="MobiDB-lite"/>
    </source>
</evidence>
<feature type="domain" description="TF-B3" evidence="7">
    <location>
        <begin position="144"/>
        <end position="237"/>
    </location>
</feature>
<dbReference type="PROSITE" id="PS50863">
    <property type="entry name" value="B3"/>
    <property type="match status" value="4"/>
</dbReference>
<evidence type="ECO:0000256" key="1">
    <source>
        <dbReference type="ARBA" id="ARBA00004123"/>
    </source>
</evidence>
<reference evidence="8" key="1">
    <citation type="submission" date="2020-07" db="EMBL/GenBank/DDBJ databases">
        <title>Genome sequence and genetic diversity analysis of an under-domesticated orphan crop, white fonio (Digitaria exilis).</title>
        <authorList>
            <person name="Bennetzen J.L."/>
            <person name="Chen S."/>
            <person name="Ma X."/>
            <person name="Wang X."/>
            <person name="Yssel A.E.J."/>
            <person name="Chaluvadi S.R."/>
            <person name="Johnson M."/>
            <person name="Gangashetty P."/>
            <person name="Hamidou F."/>
            <person name="Sanogo M.D."/>
            <person name="Zwaenepoel A."/>
            <person name="Wallace J."/>
            <person name="Van De Peer Y."/>
            <person name="Van Deynze A."/>
        </authorList>
    </citation>
    <scope>NUCLEOTIDE SEQUENCE</scope>
    <source>
        <tissue evidence="8">Leaves</tissue>
    </source>
</reference>
<dbReference type="Proteomes" id="UP000636709">
    <property type="component" value="Unassembled WGS sequence"/>
</dbReference>
<keyword evidence="5" id="KW-0539">Nucleus</keyword>
<protein>
    <recommendedName>
        <fullName evidence="7">TF-B3 domain-containing protein</fullName>
    </recommendedName>
</protein>
<feature type="domain" description="TF-B3" evidence="7">
    <location>
        <begin position="2"/>
        <end position="95"/>
    </location>
</feature>
<dbReference type="InterPro" id="IPR003340">
    <property type="entry name" value="B3_DNA-bd"/>
</dbReference>
<feature type="domain" description="TF-B3" evidence="7">
    <location>
        <begin position="499"/>
        <end position="595"/>
    </location>
</feature>
<evidence type="ECO:0000256" key="3">
    <source>
        <dbReference type="ARBA" id="ARBA00023125"/>
    </source>
</evidence>
<dbReference type="EMBL" id="JACEFO010001601">
    <property type="protein sequence ID" value="KAF8733312.1"/>
    <property type="molecule type" value="Genomic_DNA"/>
</dbReference>
<organism evidence="8 9">
    <name type="scientific">Digitaria exilis</name>
    <dbReference type="NCBI Taxonomy" id="1010633"/>
    <lineage>
        <taxon>Eukaryota</taxon>
        <taxon>Viridiplantae</taxon>
        <taxon>Streptophyta</taxon>
        <taxon>Embryophyta</taxon>
        <taxon>Tracheophyta</taxon>
        <taxon>Spermatophyta</taxon>
        <taxon>Magnoliopsida</taxon>
        <taxon>Liliopsida</taxon>
        <taxon>Poales</taxon>
        <taxon>Poaceae</taxon>
        <taxon>PACMAD clade</taxon>
        <taxon>Panicoideae</taxon>
        <taxon>Panicodae</taxon>
        <taxon>Paniceae</taxon>
        <taxon>Anthephorinae</taxon>
        <taxon>Digitaria</taxon>
    </lineage>
</organism>
<evidence type="ECO:0000256" key="5">
    <source>
        <dbReference type="ARBA" id="ARBA00023242"/>
    </source>
</evidence>
<comment type="caution">
    <text evidence="8">The sequence shown here is derived from an EMBL/GenBank/DDBJ whole genome shotgun (WGS) entry which is preliminary data.</text>
</comment>